<reference evidence="1" key="1">
    <citation type="submission" date="2018-05" db="EMBL/GenBank/DDBJ databases">
        <authorList>
            <person name="Lanie J.A."/>
            <person name="Ng W.-L."/>
            <person name="Kazmierczak K.M."/>
            <person name="Andrzejewski T.M."/>
            <person name="Davidsen T.M."/>
            <person name="Wayne K.J."/>
            <person name="Tettelin H."/>
            <person name="Glass J.I."/>
            <person name="Rusch D."/>
            <person name="Podicherti R."/>
            <person name="Tsui H.-C.T."/>
            <person name="Winkler M.E."/>
        </authorList>
    </citation>
    <scope>NUCLEOTIDE SEQUENCE</scope>
</reference>
<dbReference type="EMBL" id="UINC01040016">
    <property type="protein sequence ID" value="SVB39310.1"/>
    <property type="molecule type" value="Genomic_DNA"/>
</dbReference>
<feature type="non-terminal residue" evidence="1">
    <location>
        <position position="40"/>
    </location>
</feature>
<gene>
    <name evidence="1" type="ORF">METZ01_LOCUS192164</name>
</gene>
<name>A0A382DLG5_9ZZZZ</name>
<proteinExistence type="predicted"/>
<protein>
    <submittedName>
        <fullName evidence="1">Uncharacterized protein</fullName>
    </submittedName>
</protein>
<organism evidence="1">
    <name type="scientific">marine metagenome</name>
    <dbReference type="NCBI Taxonomy" id="408172"/>
    <lineage>
        <taxon>unclassified sequences</taxon>
        <taxon>metagenomes</taxon>
        <taxon>ecological metagenomes</taxon>
    </lineage>
</organism>
<evidence type="ECO:0000313" key="1">
    <source>
        <dbReference type="EMBL" id="SVB39310.1"/>
    </source>
</evidence>
<dbReference type="AlphaFoldDB" id="A0A382DLG5"/>
<sequence>MVKYVYLWILYLSCMNSQEFVVRPYLQNVTQNSIYILWET</sequence>
<accession>A0A382DLG5</accession>